<keyword evidence="3" id="KW-1185">Reference proteome</keyword>
<reference evidence="2 3" key="1">
    <citation type="submission" date="2019-01" db="EMBL/GenBank/DDBJ databases">
        <title>A draft genome assembly of the solar-powered sea slug Elysia chlorotica.</title>
        <authorList>
            <person name="Cai H."/>
            <person name="Li Q."/>
            <person name="Fang X."/>
            <person name="Li J."/>
            <person name="Curtis N.E."/>
            <person name="Altenburger A."/>
            <person name="Shibata T."/>
            <person name="Feng M."/>
            <person name="Maeda T."/>
            <person name="Schwartz J.A."/>
            <person name="Shigenobu S."/>
            <person name="Lundholm N."/>
            <person name="Nishiyama T."/>
            <person name="Yang H."/>
            <person name="Hasebe M."/>
            <person name="Li S."/>
            <person name="Pierce S.K."/>
            <person name="Wang J."/>
        </authorList>
    </citation>
    <scope>NUCLEOTIDE SEQUENCE [LARGE SCALE GENOMIC DNA]</scope>
    <source>
        <strain evidence="2">EC2010</strain>
        <tissue evidence="2">Whole organism of an adult</tissue>
    </source>
</reference>
<evidence type="ECO:0008006" key="4">
    <source>
        <dbReference type="Google" id="ProtNLM"/>
    </source>
</evidence>
<sequence>MNGAKRSPFQPLPFFVALVCLVPRPSWAMLKKNPRQPLCLQTPILSQCNVNATFGRPLGQIKCGETVPTVMERALWTRPRLQIDLRPGLRTNAGKPIKKVLVIMVDTDALLEVGVKSSSFSYLLWAAVFKLKPHGFLVVFRTITSHQRPFDSKRPGGQVYIQMFVFILEDDKFIFNIEERRFHLCRMVSTYELDEPIASTHFTFKF</sequence>
<keyword evidence="1" id="KW-0732">Signal</keyword>
<name>A0A433SSY6_ELYCH</name>
<dbReference type="Proteomes" id="UP000271974">
    <property type="component" value="Unassembled WGS sequence"/>
</dbReference>
<dbReference type="EMBL" id="RQTK01001091">
    <property type="protein sequence ID" value="RUS72257.1"/>
    <property type="molecule type" value="Genomic_DNA"/>
</dbReference>
<evidence type="ECO:0000313" key="2">
    <source>
        <dbReference type="EMBL" id="RUS72257.1"/>
    </source>
</evidence>
<protein>
    <recommendedName>
        <fullName evidence="4">Secreted protein</fullName>
    </recommendedName>
</protein>
<comment type="caution">
    <text evidence="2">The sequence shown here is derived from an EMBL/GenBank/DDBJ whole genome shotgun (WGS) entry which is preliminary data.</text>
</comment>
<gene>
    <name evidence="2" type="ORF">EGW08_019980</name>
</gene>
<proteinExistence type="predicted"/>
<organism evidence="2 3">
    <name type="scientific">Elysia chlorotica</name>
    <name type="common">Eastern emerald elysia</name>
    <name type="synonym">Sea slug</name>
    <dbReference type="NCBI Taxonomy" id="188477"/>
    <lineage>
        <taxon>Eukaryota</taxon>
        <taxon>Metazoa</taxon>
        <taxon>Spiralia</taxon>
        <taxon>Lophotrochozoa</taxon>
        <taxon>Mollusca</taxon>
        <taxon>Gastropoda</taxon>
        <taxon>Heterobranchia</taxon>
        <taxon>Euthyneura</taxon>
        <taxon>Panpulmonata</taxon>
        <taxon>Sacoglossa</taxon>
        <taxon>Placobranchoidea</taxon>
        <taxon>Plakobranchidae</taxon>
        <taxon>Elysia</taxon>
    </lineage>
</organism>
<dbReference type="AlphaFoldDB" id="A0A433SSY6"/>
<feature type="chain" id="PRO_5019372993" description="Secreted protein" evidence="1">
    <location>
        <begin position="29"/>
        <end position="206"/>
    </location>
</feature>
<accession>A0A433SSY6</accession>
<evidence type="ECO:0000313" key="3">
    <source>
        <dbReference type="Proteomes" id="UP000271974"/>
    </source>
</evidence>
<evidence type="ECO:0000256" key="1">
    <source>
        <dbReference type="SAM" id="SignalP"/>
    </source>
</evidence>
<dbReference type="OrthoDB" id="6041164at2759"/>
<feature type="signal peptide" evidence="1">
    <location>
        <begin position="1"/>
        <end position="28"/>
    </location>
</feature>